<dbReference type="SUPFAM" id="SSF81301">
    <property type="entry name" value="Nucleotidyltransferase"/>
    <property type="match status" value="1"/>
</dbReference>
<name>A0ABQ5N5A2_9CLOT</name>
<protein>
    <recommendedName>
        <fullName evidence="1">DUF4037 domain-containing protein</fullName>
    </recommendedName>
</protein>
<sequence length="288" mass="33472">MENLKNNIECKNRRLISEEISKKCPMELGKEIIITGSVSRGYADENSDIEIEFLVDKMLPEEERIAWIRSIGGTEIRSYGAPIIDGSEWVIFNYQGYFVEAGWQTYSAMESNINDILKLKYCTHDRLLLASSLKDAKTLKDKGIITEIKKKMDIYPEGLEQKIILNTIEPWTVELALKVRKSLARRDDRIPLVQTMVFDIQRIIRILFALNKQWEADWKWTRYTFDNLAIKPPRLNDRINEILGMNNAELSLQECFNLINDTLLLIPEQLELDQTVGKIANNIYKLQL</sequence>
<organism evidence="2 3">
    <name type="scientific">Clostridium omnivorum</name>
    <dbReference type="NCBI Taxonomy" id="1604902"/>
    <lineage>
        <taxon>Bacteria</taxon>
        <taxon>Bacillati</taxon>
        <taxon>Bacillota</taxon>
        <taxon>Clostridia</taxon>
        <taxon>Eubacteriales</taxon>
        <taxon>Clostridiaceae</taxon>
        <taxon>Clostridium</taxon>
    </lineage>
</organism>
<comment type="caution">
    <text evidence="2">The sequence shown here is derived from an EMBL/GenBank/DDBJ whole genome shotgun (WGS) entry which is preliminary data.</text>
</comment>
<dbReference type="Gene3D" id="3.30.460.10">
    <property type="entry name" value="Beta Polymerase, domain 2"/>
    <property type="match status" value="1"/>
</dbReference>
<feature type="domain" description="DUF4037" evidence="1">
    <location>
        <begin position="135"/>
        <end position="221"/>
    </location>
</feature>
<dbReference type="RefSeq" id="WP_264849637.1">
    <property type="nucleotide sequence ID" value="NZ_BRXR01000001.1"/>
</dbReference>
<evidence type="ECO:0000313" key="3">
    <source>
        <dbReference type="Proteomes" id="UP001208567"/>
    </source>
</evidence>
<proteinExistence type="predicted"/>
<dbReference type="EMBL" id="BRXR01000001">
    <property type="protein sequence ID" value="GLC30377.1"/>
    <property type="molecule type" value="Genomic_DNA"/>
</dbReference>
<keyword evidence="3" id="KW-1185">Reference proteome</keyword>
<dbReference type="Pfam" id="PF13228">
    <property type="entry name" value="DUF4037"/>
    <property type="match status" value="1"/>
</dbReference>
<dbReference type="InterPro" id="IPR043519">
    <property type="entry name" value="NT_sf"/>
</dbReference>
<reference evidence="2 3" key="1">
    <citation type="journal article" date="2024" name="Int. J. Syst. Evol. Microbiol.">
        <title>Clostridium omnivorum sp. nov., isolated from anoxic soil under the treatment of reductive soil disinfestation.</title>
        <authorList>
            <person name="Ueki A."/>
            <person name="Tonouchi A."/>
            <person name="Kaku N."/>
            <person name="Honma S."/>
            <person name="Ueki K."/>
        </authorList>
    </citation>
    <scope>NUCLEOTIDE SEQUENCE [LARGE SCALE GENOMIC DNA]</scope>
    <source>
        <strain evidence="2 3">E14</strain>
    </source>
</reference>
<accession>A0ABQ5N5A2</accession>
<dbReference type="InterPro" id="IPR025117">
    <property type="entry name" value="DUF4037"/>
</dbReference>
<gene>
    <name evidence="2" type="ORF">bsdE14_17870</name>
</gene>
<evidence type="ECO:0000313" key="2">
    <source>
        <dbReference type="EMBL" id="GLC30377.1"/>
    </source>
</evidence>
<dbReference type="Proteomes" id="UP001208567">
    <property type="component" value="Unassembled WGS sequence"/>
</dbReference>
<evidence type="ECO:0000259" key="1">
    <source>
        <dbReference type="Pfam" id="PF13228"/>
    </source>
</evidence>